<evidence type="ECO:0000313" key="3">
    <source>
        <dbReference type="Proteomes" id="UP000310541"/>
    </source>
</evidence>
<dbReference type="AlphaFoldDB" id="A0A4V5PZ14"/>
<sequence length="249" mass="28376">MSQIDYETFYNKVGKENGWDFSSLQLMSEGVKWEFYDEVTKRVKKTDLLLDIGTGGGENLLKIASSLQLLIGIDLSKGMMETAEKNLHNSNVSNVRFAQMSSNSLQFPEGFFDVVSCNHAPFDSREVSRVLKSEGLFLTQQVSEADKINIKEAFGRGQSFGEEDGSLKEKYIRELEEAGFSDIQSFDYDATNYFQKPEDLIFLLTHTPIIPYFGEEKTDFDKLNRFIGENQTNDGIRTNSKRFMILAKK</sequence>
<proteinExistence type="predicted"/>
<name>A0A4V5PZ14_9BACL</name>
<dbReference type="Pfam" id="PF13649">
    <property type="entry name" value="Methyltransf_25"/>
    <property type="match status" value="1"/>
</dbReference>
<dbReference type="PANTHER" id="PTHR43460:SF1">
    <property type="entry name" value="METHYLTRANSFERASE TYPE 11 DOMAIN-CONTAINING PROTEIN"/>
    <property type="match status" value="1"/>
</dbReference>
<dbReference type="GO" id="GO:0008168">
    <property type="term" value="F:methyltransferase activity"/>
    <property type="evidence" value="ECO:0007669"/>
    <property type="project" value="UniProtKB-KW"/>
</dbReference>
<evidence type="ECO:0000259" key="1">
    <source>
        <dbReference type="Pfam" id="PF13649"/>
    </source>
</evidence>
<gene>
    <name evidence="2" type="ORF">FBF83_04885</name>
</gene>
<dbReference type="RefSeq" id="WP_136945988.1">
    <property type="nucleotide sequence ID" value="NZ_SWFM01000001.1"/>
</dbReference>
<comment type="caution">
    <text evidence="2">The sequence shown here is derived from an EMBL/GenBank/DDBJ whole genome shotgun (WGS) entry which is preliminary data.</text>
</comment>
<dbReference type="PANTHER" id="PTHR43460">
    <property type="entry name" value="METHYLTRANSFERASE"/>
    <property type="match status" value="1"/>
</dbReference>
<protein>
    <submittedName>
        <fullName evidence="2">Class I SAM-dependent methyltransferase</fullName>
    </submittedName>
</protein>
<keyword evidence="2" id="KW-0808">Transferase</keyword>
<dbReference type="Proteomes" id="UP000310541">
    <property type="component" value="Unassembled WGS sequence"/>
</dbReference>
<feature type="domain" description="Methyltransferase" evidence="1">
    <location>
        <begin position="50"/>
        <end position="135"/>
    </location>
</feature>
<dbReference type="InterPro" id="IPR052939">
    <property type="entry name" value="23S_rRNA_MeTrnsfrase_RlmA"/>
</dbReference>
<keyword evidence="2" id="KW-0489">Methyltransferase</keyword>
<dbReference type="OrthoDB" id="9795864at2"/>
<dbReference type="Gene3D" id="3.40.50.150">
    <property type="entry name" value="Vaccinia Virus protein VP39"/>
    <property type="match status" value="1"/>
</dbReference>
<reference evidence="2 3" key="1">
    <citation type="submission" date="2019-04" db="EMBL/GenBank/DDBJ databases">
        <title>Genome sequence of Bacillus hwajinpoensis strain Y2.</title>
        <authorList>
            <person name="Fair J.L."/>
            <person name="Maclea K.S."/>
        </authorList>
    </citation>
    <scope>NUCLEOTIDE SEQUENCE [LARGE SCALE GENOMIC DNA]</scope>
    <source>
        <strain evidence="2 3">Y2</strain>
    </source>
</reference>
<evidence type="ECO:0000313" key="2">
    <source>
        <dbReference type="EMBL" id="TKD72138.1"/>
    </source>
</evidence>
<dbReference type="InterPro" id="IPR029063">
    <property type="entry name" value="SAM-dependent_MTases_sf"/>
</dbReference>
<dbReference type="GO" id="GO:0032259">
    <property type="term" value="P:methylation"/>
    <property type="evidence" value="ECO:0007669"/>
    <property type="project" value="UniProtKB-KW"/>
</dbReference>
<dbReference type="CDD" id="cd02440">
    <property type="entry name" value="AdoMet_MTases"/>
    <property type="match status" value="1"/>
</dbReference>
<dbReference type="SUPFAM" id="SSF53335">
    <property type="entry name" value="S-adenosyl-L-methionine-dependent methyltransferases"/>
    <property type="match status" value="1"/>
</dbReference>
<dbReference type="InterPro" id="IPR041698">
    <property type="entry name" value="Methyltransf_25"/>
</dbReference>
<dbReference type="EMBL" id="SWFM01000001">
    <property type="protein sequence ID" value="TKD72138.1"/>
    <property type="molecule type" value="Genomic_DNA"/>
</dbReference>
<accession>A0A4V5PZ14</accession>
<organism evidence="2 3">
    <name type="scientific">Guptibacillus hwajinpoensis</name>
    <dbReference type="NCBI Taxonomy" id="208199"/>
    <lineage>
        <taxon>Bacteria</taxon>
        <taxon>Bacillati</taxon>
        <taxon>Bacillota</taxon>
        <taxon>Bacilli</taxon>
        <taxon>Bacillales</taxon>
        <taxon>Guptibacillaceae</taxon>
        <taxon>Guptibacillus</taxon>
    </lineage>
</organism>